<dbReference type="Pfam" id="PF02801">
    <property type="entry name" value="Ketoacyl-synt_C"/>
    <property type="match status" value="1"/>
</dbReference>
<dbReference type="CDD" id="cd00834">
    <property type="entry name" value="KAS_I_II"/>
    <property type="match status" value="1"/>
</dbReference>
<dbReference type="PANTHER" id="PTHR11712:SF352">
    <property type="entry name" value="3-OXOACYL-[ACYL-CARRIER-PROTEIN] SYNTHASE"/>
    <property type="match status" value="1"/>
</dbReference>
<dbReference type="InterPro" id="IPR000794">
    <property type="entry name" value="Beta-ketoacyl_synthase"/>
</dbReference>
<gene>
    <name evidence="15" type="ORF">MHA02_13470</name>
</gene>
<dbReference type="AlphaFoldDB" id="A0A512IML9"/>
<evidence type="ECO:0000256" key="3">
    <source>
        <dbReference type="ARBA" id="ARBA00022458"/>
    </source>
</evidence>
<comment type="function">
    <text evidence="10">Proposed to synthesize NOD factor fatty acyl chain. Involved in the synthesis of a highly unsaturated fatty acid moiety, which forms part of a lipo-oligosaccharide that is responsible for host specificity.</text>
</comment>
<evidence type="ECO:0000313" key="16">
    <source>
        <dbReference type="Proteomes" id="UP000321258"/>
    </source>
</evidence>
<dbReference type="InterPro" id="IPR020841">
    <property type="entry name" value="PKS_Beta-ketoAc_synthase_dom"/>
</dbReference>
<evidence type="ECO:0000256" key="4">
    <source>
        <dbReference type="ARBA" id="ARBA00022475"/>
    </source>
</evidence>
<feature type="domain" description="Ketosynthase family 3 (KS3)" evidence="14">
    <location>
        <begin position="1"/>
        <end position="396"/>
    </location>
</feature>
<dbReference type="Gene3D" id="3.40.47.10">
    <property type="match status" value="2"/>
</dbReference>
<dbReference type="GO" id="GO:0006633">
    <property type="term" value="P:fatty acid biosynthetic process"/>
    <property type="evidence" value="ECO:0007669"/>
    <property type="project" value="InterPro"/>
</dbReference>
<keyword evidence="8" id="KW-1133">Transmembrane helix</keyword>
<keyword evidence="4" id="KW-1003">Cell membrane</keyword>
<keyword evidence="6 13" id="KW-0808">Transferase</keyword>
<evidence type="ECO:0000256" key="7">
    <source>
        <dbReference type="ARBA" id="ARBA00022692"/>
    </source>
</evidence>
<organism evidence="15 16">
    <name type="scientific">Methylobacterium haplocladii</name>
    <dbReference type="NCBI Taxonomy" id="1176176"/>
    <lineage>
        <taxon>Bacteria</taxon>
        <taxon>Pseudomonadati</taxon>
        <taxon>Pseudomonadota</taxon>
        <taxon>Alphaproteobacteria</taxon>
        <taxon>Hyphomicrobiales</taxon>
        <taxon>Methylobacteriaceae</taxon>
        <taxon>Methylobacterium</taxon>
    </lineage>
</organism>
<dbReference type="RefSeq" id="WP_147077830.1">
    <property type="nucleotide sequence ID" value="NZ_BJZT01000013.1"/>
</dbReference>
<evidence type="ECO:0000256" key="5">
    <source>
        <dbReference type="ARBA" id="ARBA00022519"/>
    </source>
</evidence>
<dbReference type="OrthoDB" id="9808669at2"/>
<evidence type="ECO:0000256" key="6">
    <source>
        <dbReference type="ARBA" id="ARBA00022679"/>
    </source>
</evidence>
<comment type="caution">
    <text evidence="15">The sequence shown here is derived from an EMBL/GenBank/DDBJ whole genome shotgun (WGS) entry which is preliminary data.</text>
</comment>
<evidence type="ECO:0000256" key="10">
    <source>
        <dbReference type="ARBA" id="ARBA00037576"/>
    </source>
</evidence>
<evidence type="ECO:0000256" key="8">
    <source>
        <dbReference type="ARBA" id="ARBA00022989"/>
    </source>
</evidence>
<dbReference type="PANTHER" id="PTHR11712">
    <property type="entry name" value="POLYKETIDE SYNTHASE-RELATED"/>
    <property type="match status" value="1"/>
</dbReference>
<evidence type="ECO:0000256" key="9">
    <source>
        <dbReference type="ARBA" id="ARBA00023136"/>
    </source>
</evidence>
<evidence type="ECO:0000256" key="12">
    <source>
        <dbReference type="ARBA" id="ARBA00041756"/>
    </source>
</evidence>
<sequence length="398" mass="40430">MSTVVVSGLGVTSPSGLDLDTFWANLAAGRSSFTPARALPDSGVIAAEIDEAADFSGLPIPVPAACDRNAVLAVSAAMQALADAGLTQGSVAPERIAVILGNGGGGLTSLDTQYERLFVENKRPHPFSVVRAMGSSSASWVSIACGAQGPCFVIASACASATHAIGVAAQLVRSGIVDVAITGGTEAPLSRGTLMAWNGMKIMSRTGCRPFSRDRDGLVVGEGAGILVLEREDHARARGRHPKIAVAGFGCGADAGDIVAPTVDGMARAMRAALADAGLSSRDIDYVNAHGTGTRANDMTEVKALREVYGPGAIPPVSSTKGTTGHALGAAGALEAVATVLAMTHSVAPPTANLTEQDPELDIDAIPLRSRAMPIRAAMSNSFAFGGLNASLILRHVS</sequence>
<evidence type="ECO:0000259" key="14">
    <source>
        <dbReference type="PROSITE" id="PS52004"/>
    </source>
</evidence>
<evidence type="ECO:0000256" key="2">
    <source>
        <dbReference type="ARBA" id="ARBA00008467"/>
    </source>
</evidence>
<evidence type="ECO:0000313" key="15">
    <source>
        <dbReference type="EMBL" id="GEO98959.1"/>
    </source>
</evidence>
<comment type="subcellular location">
    <subcellularLocation>
        <location evidence="1">Cell inner membrane</location>
    </subcellularLocation>
</comment>
<evidence type="ECO:0000256" key="11">
    <source>
        <dbReference type="ARBA" id="ARBA00039445"/>
    </source>
</evidence>
<evidence type="ECO:0000256" key="1">
    <source>
        <dbReference type="ARBA" id="ARBA00004533"/>
    </source>
</evidence>
<dbReference type="GO" id="GO:0005886">
    <property type="term" value="C:plasma membrane"/>
    <property type="evidence" value="ECO:0007669"/>
    <property type="project" value="UniProtKB-SubCell"/>
</dbReference>
<dbReference type="InterPro" id="IPR018201">
    <property type="entry name" value="Ketoacyl_synth_AS"/>
</dbReference>
<proteinExistence type="inferred from homology"/>
<keyword evidence="16" id="KW-1185">Reference proteome</keyword>
<accession>A0A512IML9</accession>
<dbReference type="GO" id="GO:0004315">
    <property type="term" value="F:3-oxoacyl-[acyl-carrier-protein] synthase activity"/>
    <property type="evidence" value="ECO:0007669"/>
    <property type="project" value="InterPro"/>
</dbReference>
<dbReference type="PROSITE" id="PS52004">
    <property type="entry name" value="KS3_2"/>
    <property type="match status" value="1"/>
</dbReference>
<dbReference type="InterPro" id="IPR016039">
    <property type="entry name" value="Thiolase-like"/>
</dbReference>
<reference evidence="15 16" key="1">
    <citation type="submission" date="2019-07" db="EMBL/GenBank/DDBJ databases">
        <title>Whole genome shotgun sequence of Methylobacterium haplocladii NBRC 107714.</title>
        <authorList>
            <person name="Hosoyama A."/>
            <person name="Uohara A."/>
            <person name="Ohji S."/>
            <person name="Ichikawa N."/>
        </authorList>
    </citation>
    <scope>NUCLEOTIDE SEQUENCE [LARGE SCALE GENOMIC DNA]</scope>
    <source>
        <strain evidence="15 16">NBRC 107714</strain>
    </source>
</reference>
<dbReference type="Proteomes" id="UP000321258">
    <property type="component" value="Unassembled WGS sequence"/>
</dbReference>
<dbReference type="EMBL" id="BJZT01000013">
    <property type="protein sequence ID" value="GEO98959.1"/>
    <property type="molecule type" value="Genomic_DNA"/>
</dbReference>
<dbReference type="InterPro" id="IPR014030">
    <property type="entry name" value="Ketoacyl_synth_N"/>
</dbReference>
<dbReference type="PROSITE" id="PS00606">
    <property type="entry name" value="KS3_1"/>
    <property type="match status" value="1"/>
</dbReference>
<keyword evidence="5" id="KW-0997">Cell inner membrane</keyword>
<protein>
    <recommendedName>
        <fullName evidence="11">Nodulation protein E</fullName>
    </recommendedName>
    <alternativeName>
        <fullName evidence="12">Host-specificity of nodulation protein B</fullName>
    </alternativeName>
</protein>
<dbReference type="InterPro" id="IPR014031">
    <property type="entry name" value="Ketoacyl_synth_C"/>
</dbReference>
<comment type="similarity">
    <text evidence="2 13">Belongs to the thiolase-like superfamily. Beta-ketoacyl-ACP synthases family.</text>
</comment>
<keyword evidence="3" id="KW-0536">Nodulation</keyword>
<dbReference type="Pfam" id="PF00109">
    <property type="entry name" value="ketoacyl-synt"/>
    <property type="match status" value="1"/>
</dbReference>
<dbReference type="SUPFAM" id="SSF53901">
    <property type="entry name" value="Thiolase-like"/>
    <property type="match status" value="2"/>
</dbReference>
<evidence type="ECO:0000256" key="13">
    <source>
        <dbReference type="RuleBase" id="RU003694"/>
    </source>
</evidence>
<dbReference type="SMART" id="SM00825">
    <property type="entry name" value="PKS_KS"/>
    <property type="match status" value="1"/>
</dbReference>
<keyword evidence="7" id="KW-0812">Transmembrane</keyword>
<keyword evidence="9" id="KW-0472">Membrane</keyword>
<name>A0A512IML9_9HYPH</name>